<proteinExistence type="predicted"/>
<protein>
    <recommendedName>
        <fullName evidence="1">J domain-containing protein</fullName>
    </recommendedName>
</protein>
<dbReference type="AlphaFoldDB" id="A0A1L3JDF9"/>
<dbReference type="OrthoDB" id="9786294at2"/>
<dbReference type="KEGG" id="sphl:LPB140_10570"/>
<dbReference type="PROSITE" id="PS50076">
    <property type="entry name" value="DNAJ_2"/>
    <property type="match status" value="1"/>
</dbReference>
<dbReference type="Proteomes" id="UP000242561">
    <property type="component" value="Chromosome"/>
</dbReference>
<gene>
    <name evidence="2" type="ORF">LPB140_10570</name>
</gene>
<keyword evidence="3" id="KW-1185">Reference proteome</keyword>
<dbReference type="Pfam" id="PF00226">
    <property type="entry name" value="DnaJ"/>
    <property type="match status" value="1"/>
</dbReference>
<dbReference type="RefSeq" id="WP_072559810.1">
    <property type="nucleotide sequence ID" value="NZ_CP018154.1"/>
</dbReference>
<dbReference type="PRINTS" id="PR00625">
    <property type="entry name" value="JDOMAIN"/>
</dbReference>
<dbReference type="CDD" id="cd06257">
    <property type="entry name" value="DnaJ"/>
    <property type="match status" value="1"/>
</dbReference>
<dbReference type="SUPFAM" id="SSF46565">
    <property type="entry name" value="Chaperone J-domain"/>
    <property type="match status" value="1"/>
</dbReference>
<organism evidence="2 3">
    <name type="scientific">Sphingorhabdus lutea</name>
    <dbReference type="NCBI Taxonomy" id="1913578"/>
    <lineage>
        <taxon>Bacteria</taxon>
        <taxon>Pseudomonadati</taxon>
        <taxon>Pseudomonadota</taxon>
        <taxon>Alphaproteobacteria</taxon>
        <taxon>Sphingomonadales</taxon>
        <taxon>Sphingomonadaceae</taxon>
        <taxon>Sphingorhabdus</taxon>
    </lineage>
</organism>
<dbReference type="STRING" id="1913578.LPB140_10570"/>
<evidence type="ECO:0000313" key="2">
    <source>
        <dbReference type="EMBL" id="APG63160.1"/>
    </source>
</evidence>
<evidence type="ECO:0000313" key="3">
    <source>
        <dbReference type="Proteomes" id="UP000242561"/>
    </source>
</evidence>
<name>A0A1L3JDF9_9SPHN</name>
<dbReference type="EMBL" id="CP018154">
    <property type="protein sequence ID" value="APG63160.1"/>
    <property type="molecule type" value="Genomic_DNA"/>
</dbReference>
<dbReference type="SMART" id="SM00271">
    <property type="entry name" value="DnaJ"/>
    <property type="match status" value="1"/>
</dbReference>
<sequence>MNKEKHDRYAGRIANEGQICMAADCNEAGEFRAPPLLDRPSDGPPQWRYYCLEHVRAFNKGYNFFDGMDAAEIHAAQHPASGWHNPRSKWPDGSDHFTKSGPAWNDFSDPLDAIGARFREYRQNVEGQHASGHFSSTPQLPPEQARALKILGLSQDADGVAIRKAYAQKLRQYHPDNNKGERRFETKLQEAVDAYQLLRAAANRQ</sequence>
<dbReference type="InterPro" id="IPR001623">
    <property type="entry name" value="DnaJ_domain"/>
</dbReference>
<evidence type="ECO:0000259" key="1">
    <source>
        <dbReference type="PROSITE" id="PS50076"/>
    </source>
</evidence>
<dbReference type="InterPro" id="IPR036869">
    <property type="entry name" value="J_dom_sf"/>
</dbReference>
<reference evidence="2 3" key="1">
    <citation type="submission" date="2016-11" db="EMBL/GenBank/DDBJ databases">
        <title>Sphingorhabdus sp. LPB0140, isolated from marine environment.</title>
        <authorList>
            <person name="Kim E."/>
            <person name="Yi H."/>
        </authorList>
    </citation>
    <scope>NUCLEOTIDE SEQUENCE [LARGE SCALE GENOMIC DNA]</scope>
    <source>
        <strain evidence="2 3">LPB0140</strain>
    </source>
</reference>
<dbReference type="Gene3D" id="1.10.287.110">
    <property type="entry name" value="DnaJ domain"/>
    <property type="match status" value="1"/>
</dbReference>
<accession>A0A1L3JDF9</accession>
<feature type="domain" description="J" evidence="1">
    <location>
        <begin position="146"/>
        <end position="205"/>
    </location>
</feature>